<organism evidence="1 2">
    <name type="scientific">Mycena chlorophos</name>
    <name type="common">Agaric fungus</name>
    <name type="synonym">Agaricus chlorophos</name>
    <dbReference type="NCBI Taxonomy" id="658473"/>
    <lineage>
        <taxon>Eukaryota</taxon>
        <taxon>Fungi</taxon>
        <taxon>Dikarya</taxon>
        <taxon>Basidiomycota</taxon>
        <taxon>Agaricomycotina</taxon>
        <taxon>Agaricomycetes</taxon>
        <taxon>Agaricomycetidae</taxon>
        <taxon>Agaricales</taxon>
        <taxon>Marasmiineae</taxon>
        <taxon>Mycenaceae</taxon>
        <taxon>Mycena</taxon>
    </lineage>
</organism>
<reference evidence="1" key="1">
    <citation type="submission" date="2020-05" db="EMBL/GenBank/DDBJ databases">
        <title>Mycena genomes resolve the evolution of fungal bioluminescence.</title>
        <authorList>
            <person name="Tsai I.J."/>
        </authorList>
    </citation>
    <scope>NUCLEOTIDE SEQUENCE</scope>
    <source>
        <strain evidence="1">110903Hualien_Pintung</strain>
    </source>
</reference>
<keyword evidence="2" id="KW-1185">Reference proteome</keyword>
<evidence type="ECO:0000313" key="2">
    <source>
        <dbReference type="Proteomes" id="UP000613580"/>
    </source>
</evidence>
<dbReference type="EMBL" id="JACAZE010000016">
    <property type="protein sequence ID" value="KAF7296533.1"/>
    <property type="molecule type" value="Genomic_DNA"/>
</dbReference>
<evidence type="ECO:0000313" key="1">
    <source>
        <dbReference type="EMBL" id="KAF7296533.1"/>
    </source>
</evidence>
<comment type="caution">
    <text evidence="1">The sequence shown here is derived from an EMBL/GenBank/DDBJ whole genome shotgun (WGS) entry which is preliminary data.</text>
</comment>
<name>A0A8H6SBT8_MYCCL</name>
<protein>
    <recommendedName>
        <fullName evidence="3">F-box domain-containing protein</fullName>
    </recommendedName>
</protein>
<dbReference type="Proteomes" id="UP000613580">
    <property type="component" value="Unassembled WGS sequence"/>
</dbReference>
<accession>A0A8H6SBT8</accession>
<proteinExistence type="predicted"/>
<evidence type="ECO:0008006" key="3">
    <source>
        <dbReference type="Google" id="ProtNLM"/>
    </source>
</evidence>
<dbReference type="AlphaFoldDB" id="A0A8H6SBT8"/>
<gene>
    <name evidence="1" type="ORF">HMN09_01060200</name>
</gene>
<dbReference type="OrthoDB" id="2786563at2759"/>
<sequence>MHLPDEILSLILSPALTVPDRDFASTAPVSPFATYSESASAYLLVCKSWLRVATPLLYHVVVVRSKAQAATLARALLQKDLNLGRFVKKLRLEGAYGAPLLTVLKNTPNLTDLCLSLTIYAVDNVAGLCTGLPLVNPTRLILQRPDGRPNKNKTALMSALVACIPSWTHLTVFDASAFSGLDTRTITPLFMALSAAQRLKTVSVCSIPMVDTIYSLLEGCPLAAIHPVSRQHISKLALKVKNETARALVKFEEKEQPFTARQLFLSLDQKVVPTIPTPFLPPNQNVPDAIFDLILHFAMTGATMSIWRKRPSRLPFLLVSINRRPVAAADLAFDFVILILFAVELGCIALLIPLSELGTGRSIDIQLPIVFHLHNRSLSSPHQPCHVFAWYGELLHAAEQAAREIGLENLMLRFGLVLAHCAPMAT</sequence>